<dbReference type="Proteomes" id="UP000598146">
    <property type="component" value="Unassembled WGS sequence"/>
</dbReference>
<evidence type="ECO:0000256" key="1">
    <source>
        <dbReference type="ARBA" id="ARBA00010169"/>
    </source>
</evidence>
<dbReference type="InterPro" id="IPR004323">
    <property type="entry name" value="Ion_tolerance_CutA"/>
</dbReference>
<dbReference type="GO" id="GO:0005507">
    <property type="term" value="F:copper ion binding"/>
    <property type="evidence" value="ECO:0007669"/>
    <property type="project" value="TreeGrafter"/>
</dbReference>
<dbReference type="RefSeq" id="WP_196412697.1">
    <property type="nucleotide sequence ID" value="NZ_JADQTO010000002.1"/>
</dbReference>
<dbReference type="SUPFAM" id="SSF54913">
    <property type="entry name" value="GlnB-like"/>
    <property type="match status" value="1"/>
</dbReference>
<organism evidence="2 3">
    <name type="scientific">Actinoplanes aureus</name>
    <dbReference type="NCBI Taxonomy" id="2792083"/>
    <lineage>
        <taxon>Bacteria</taxon>
        <taxon>Bacillati</taxon>
        <taxon>Actinomycetota</taxon>
        <taxon>Actinomycetes</taxon>
        <taxon>Micromonosporales</taxon>
        <taxon>Micromonosporaceae</taxon>
        <taxon>Actinoplanes</taxon>
    </lineage>
</organism>
<dbReference type="InterPro" id="IPR015867">
    <property type="entry name" value="N-reg_PII/ATP_PRibTrfase_C"/>
</dbReference>
<name>A0A931C0C1_9ACTN</name>
<dbReference type="EMBL" id="JADQTO010000002">
    <property type="protein sequence ID" value="MBG0560919.1"/>
    <property type="molecule type" value="Genomic_DNA"/>
</dbReference>
<sequence>MSGTDICEVVITAADPEWLAEFTRRLVTDRLAACGQQVAAIRSIYRWDGAIQDDPEARVALHTRVALVDRIVERANAEHPYDVPCVLALPVLAANPAYVAWVLEETAAA</sequence>
<keyword evidence="3" id="KW-1185">Reference proteome</keyword>
<comment type="similarity">
    <text evidence="1">Belongs to the CutA family.</text>
</comment>
<gene>
    <name evidence="2" type="ORF">I4J89_05520</name>
</gene>
<dbReference type="PANTHER" id="PTHR23419:SF8">
    <property type="entry name" value="FI09726P"/>
    <property type="match status" value="1"/>
</dbReference>
<comment type="caution">
    <text evidence="2">The sequence shown here is derived from an EMBL/GenBank/DDBJ whole genome shotgun (WGS) entry which is preliminary data.</text>
</comment>
<dbReference type="InterPro" id="IPR011322">
    <property type="entry name" value="N-reg_PII-like_a/b"/>
</dbReference>
<protein>
    <submittedName>
        <fullName evidence="2">Divalent-cation tolerance protein CutA</fullName>
    </submittedName>
</protein>
<evidence type="ECO:0000313" key="3">
    <source>
        <dbReference type="Proteomes" id="UP000598146"/>
    </source>
</evidence>
<dbReference type="GO" id="GO:0010038">
    <property type="term" value="P:response to metal ion"/>
    <property type="evidence" value="ECO:0007669"/>
    <property type="project" value="InterPro"/>
</dbReference>
<dbReference type="Pfam" id="PF03091">
    <property type="entry name" value="CutA1"/>
    <property type="match status" value="1"/>
</dbReference>
<dbReference type="AlphaFoldDB" id="A0A931C0C1"/>
<evidence type="ECO:0000313" key="2">
    <source>
        <dbReference type="EMBL" id="MBG0560919.1"/>
    </source>
</evidence>
<reference evidence="2" key="1">
    <citation type="submission" date="2020-11" db="EMBL/GenBank/DDBJ databases">
        <title>Isolation and identification of active actinomycetes.</title>
        <authorList>
            <person name="Sun X."/>
        </authorList>
    </citation>
    <scope>NUCLEOTIDE SEQUENCE</scope>
    <source>
        <strain evidence="2">NEAU-A11</strain>
    </source>
</reference>
<accession>A0A931C0C1</accession>
<proteinExistence type="inferred from homology"/>
<dbReference type="Gene3D" id="3.30.70.120">
    <property type="match status" value="1"/>
</dbReference>
<dbReference type="PANTHER" id="PTHR23419">
    <property type="entry name" value="DIVALENT CATION TOLERANCE CUTA-RELATED"/>
    <property type="match status" value="1"/>
</dbReference>